<dbReference type="Pfam" id="PF12732">
    <property type="entry name" value="YtxH"/>
    <property type="match status" value="1"/>
</dbReference>
<evidence type="ECO:0000313" key="3">
    <source>
        <dbReference type="EMBL" id="SMG53764.1"/>
    </source>
</evidence>
<proteinExistence type="predicted"/>
<evidence type="ECO:0000256" key="2">
    <source>
        <dbReference type="SAM" id="Phobius"/>
    </source>
</evidence>
<keyword evidence="2" id="KW-0812">Transmembrane</keyword>
<dbReference type="RefSeq" id="WP_085496398.1">
    <property type="nucleotide sequence ID" value="NZ_FXAZ01000005.1"/>
</dbReference>
<dbReference type="Proteomes" id="UP000193834">
    <property type="component" value="Unassembled WGS sequence"/>
</dbReference>
<dbReference type="OrthoDB" id="9810874at2"/>
<dbReference type="STRING" id="1852522.SAMN06295960_3565"/>
<organism evidence="3 4">
    <name type="scientific">Paenibacillus aquistagni</name>
    <dbReference type="NCBI Taxonomy" id="1852522"/>
    <lineage>
        <taxon>Bacteria</taxon>
        <taxon>Bacillati</taxon>
        <taxon>Bacillota</taxon>
        <taxon>Bacilli</taxon>
        <taxon>Bacillales</taxon>
        <taxon>Paenibacillaceae</taxon>
        <taxon>Paenibacillus</taxon>
    </lineage>
</organism>
<accession>A0A1X7LJU8</accession>
<sequence length="141" mass="15181">MASKNQQSFLIGALVGTIAGGITALLLAPKAGRELRHDIAAGTKQASEKAQEVVKQVSERTAGLVETAKEKTSEWRQRLQSLRAGREEELAQVSSLQLVDVQEDEDTVLEGIEVAEVIEAAERGEGSCEDASDDRDSSFQI</sequence>
<dbReference type="InterPro" id="IPR024623">
    <property type="entry name" value="YtxH"/>
</dbReference>
<gene>
    <name evidence="3" type="ORF">SAMN06295960_3565</name>
</gene>
<feature type="transmembrane region" description="Helical" evidence="2">
    <location>
        <begin position="6"/>
        <end position="28"/>
    </location>
</feature>
<dbReference type="AlphaFoldDB" id="A0A1X7LJU8"/>
<keyword evidence="2" id="KW-1133">Transmembrane helix</keyword>
<name>A0A1X7LJU8_9BACL</name>
<dbReference type="EMBL" id="FXAZ01000005">
    <property type="protein sequence ID" value="SMG53764.1"/>
    <property type="molecule type" value="Genomic_DNA"/>
</dbReference>
<reference evidence="3 4" key="1">
    <citation type="submission" date="2017-04" db="EMBL/GenBank/DDBJ databases">
        <authorList>
            <person name="Afonso C.L."/>
            <person name="Miller P.J."/>
            <person name="Scott M.A."/>
            <person name="Spackman E."/>
            <person name="Goraichik I."/>
            <person name="Dimitrov K.M."/>
            <person name="Suarez D.L."/>
            <person name="Swayne D.E."/>
        </authorList>
    </citation>
    <scope>NUCLEOTIDE SEQUENCE [LARGE SCALE GENOMIC DNA]</scope>
    <source>
        <strain evidence="3 4">11</strain>
    </source>
</reference>
<feature type="region of interest" description="Disordered" evidence="1">
    <location>
        <begin position="120"/>
        <end position="141"/>
    </location>
</feature>
<dbReference type="PANTHER" id="PTHR35792:SF2">
    <property type="entry name" value="GENERAL STRESS PROTEIN"/>
    <property type="match status" value="1"/>
</dbReference>
<evidence type="ECO:0000256" key="1">
    <source>
        <dbReference type="SAM" id="MobiDB-lite"/>
    </source>
</evidence>
<keyword evidence="2" id="KW-0472">Membrane</keyword>
<evidence type="ECO:0000313" key="4">
    <source>
        <dbReference type="Proteomes" id="UP000193834"/>
    </source>
</evidence>
<protein>
    <submittedName>
        <fullName evidence="3">Gas vesicle protein</fullName>
    </submittedName>
</protein>
<dbReference type="InterPro" id="IPR052928">
    <property type="entry name" value="Desiccation-related_membrane"/>
</dbReference>
<dbReference type="PANTHER" id="PTHR35792">
    <property type="entry name" value="GENERAL STRESS PROTEIN"/>
    <property type="match status" value="1"/>
</dbReference>
<keyword evidence="4" id="KW-1185">Reference proteome</keyword>